<feature type="coiled-coil region" evidence="1">
    <location>
        <begin position="77"/>
        <end position="202"/>
    </location>
</feature>
<evidence type="ECO:0000313" key="4">
    <source>
        <dbReference type="Proteomes" id="UP000295063"/>
    </source>
</evidence>
<dbReference type="AlphaFoldDB" id="A0A4R1PXD0"/>
<dbReference type="Gene3D" id="1.10.287.1490">
    <property type="match status" value="1"/>
</dbReference>
<accession>A0A4R1PXD0</accession>
<gene>
    <name evidence="3" type="ORF">EV210_1192</name>
</gene>
<dbReference type="RefSeq" id="WP_132083189.1">
    <property type="nucleotide sequence ID" value="NZ_SLUI01000019.1"/>
</dbReference>
<dbReference type="InterPro" id="IPR021435">
    <property type="entry name" value="DUF3084"/>
</dbReference>
<keyword evidence="1" id="KW-0175">Coiled coil</keyword>
<keyword evidence="4" id="KW-1185">Reference proteome</keyword>
<proteinExistence type="predicted"/>
<keyword evidence="2" id="KW-1133">Transmembrane helix</keyword>
<keyword evidence="2" id="KW-0812">Transmembrane</keyword>
<dbReference type="EMBL" id="SLUI01000019">
    <property type="protein sequence ID" value="TCL32927.1"/>
    <property type="molecule type" value="Genomic_DNA"/>
</dbReference>
<dbReference type="Proteomes" id="UP000295063">
    <property type="component" value="Unassembled WGS sequence"/>
</dbReference>
<comment type="caution">
    <text evidence="3">The sequence shown here is derived from an EMBL/GenBank/DDBJ whole genome shotgun (WGS) entry which is preliminary data.</text>
</comment>
<organism evidence="3 4">
    <name type="scientific">Anaerospora hongkongensis</name>
    <dbReference type="NCBI Taxonomy" id="244830"/>
    <lineage>
        <taxon>Bacteria</taxon>
        <taxon>Bacillati</taxon>
        <taxon>Bacillota</taxon>
        <taxon>Negativicutes</taxon>
        <taxon>Selenomonadales</taxon>
        <taxon>Sporomusaceae</taxon>
        <taxon>Anaerospora</taxon>
    </lineage>
</organism>
<feature type="transmembrane region" description="Helical" evidence="2">
    <location>
        <begin position="42"/>
        <end position="65"/>
    </location>
</feature>
<reference evidence="3 4" key="1">
    <citation type="submission" date="2019-03" db="EMBL/GenBank/DDBJ databases">
        <title>Genomic Encyclopedia of Type Strains, Phase IV (KMG-IV): sequencing the most valuable type-strain genomes for metagenomic binning, comparative biology and taxonomic classification.</title>
        <authorList>
            <person name="Goeker M."/>
        </authorList>
    </citation>
    <scope>NUCLEOTIDE SEQUENCE [LARGE SCALE GENOMIC DNA]</scope>
    <source>
        <strain evidence="3 4">DSM 15969</strain>
    </source>
</reference>
<dbReference type="OrthoDB" id="9812848at2"/>
<evidence type="ECO:0000313" key="3">
    <source>
        <dbReference type="EMBL" id="TCL32927.1"/>
    </source>
</evidence>
<evidence type="ECO:0000256" key="2">
    <source>
        <dbReference type="SAM" id="Phobius"/>
    </source>
</evidence>
<name>A0A4R1PXD0_9FIRM</name>
<sequence>MYGLALIAVLAVMGGAIAYIGDKLGTKVGKKKLSMFGLRPKHTSIIVTIVTGILIAASTLGILSLTSRDVRTALFGMEALKNNLARLSQEVAVKNNELETSRAALQAKIAEFSTLDVRVKESAKQLAEITDELSQVTDERDRTIAALSKVQADYTTAKGDLTKATKEISALQTTKAELDKRVASLNEAKVSLQSDVDRLNELAVNLKKGIEVVREGVVIFRAGEVLSTNVVQGGLSQEQTEQALSQIIYGTNRSITDKLGVQSDLEVLWVSKNDYQQAASLISSTPGSIIVRITAAGNTIYGEPTISRIDLFPNKLVYDAGAVVYSEVFDAGKNNQHAEEAVLLFLQKVNTEAIKEGILPDPIQGTVGAMSGSQLFETINKVKRFNGKVEIAAVTTDDIHTAGPLKITIRVKAVQ</sequence>
<dbReference type="Pfam" id="PF11283">
    <property type="entry name" value="DUF3084"/>
    <property type="match status" value="1"/>
</dbReference>
<protein>
    <submittedName>
        <fullName evidence="3">Uncharacterized protein (DUF3084 family)</fullName>
    </submittedName>
</protein>
<evidence type="ECO:0000256" key="1">
    <source>
        <dbReference type="SAM" id="Coils"/>
    </source>
</evidence>
<keyword evidence="2" id="KW-0472">Membrane</keyword>